<dbReference type="SUPFAM" id="SSF55729">
    <property type="entry name" value="Acyl-CoA N-acyltransferases (Nat)"/>
    <property type="match status" value="1"/>
</dbReference>
<evidence type="ECO:0000313" key="2">
    <source>
        <dbReference type="Proteomes" id="UP000464751"/>
    </source>
</evidence>
<evidence type="ECO:0000313" key="1">
    <source>
        <dbReference type="EMBL" id="QIB32708.1"/>
    </source>
</evidence>
<dbReference type="KEGG" id="apra:G3A50_02560"/>
<keyword evidence="2" id="KW-1185">Reference proteome</keyword>
<organism evidence="1 2">
    <name type="scientific">Ancylobacter pratisalsi</name>
    <dbReference type="NCBI Taxonomy" id="1745854"/>
    <lineage>
        <taxon>Bacteria</taxon>
        <taxon>Pseudomonadati</taxon>
        <taxon>Pseudomonadota</taxon>
        <taxon>Alphaproteobacteria</taxon>
        <taxon>Hyphomicrobiales</taxon>
        <taxon>Xanthobacteraceae</taxon>
        <taxon>Ancylobacter</taxon>
    </lineage>
</organism>
<dbReference type="RefSeq" id="WP_163073795.1">
    <property type="nucleotide sequence ID" value="NZ_CP048630.1"/>
</dbReference>
<dbReference type="EMBL" id="CP048630">
    <property type="protein sequence ID" value="QIB32708.1"/>
    <property type="molecule type" value="Genomic_DNA"/>
</dbReference>
<gene>
    <name evidence="1" type="ORF">G3A50_02560</name>
</gene>
<dbReference type="InterPro" id="IPR016181">
    <property type="entry name" value="Acyl_CoA_acyltransferase"/>
</dbReference>
<protein>
    <submittedName>
        <fullName evidence="1">GNAT family N-acetyltransferase</fullName>
    </submittedName>
</protein>
<proteinExistence type="predicted"/>
<keyword evidence="1" id="KW-0808">Transferase</keyword>
<dbReference type="Gene3D" id="3.40.630.30">
    <property type="match status" value="1"/>
</dbReference>
<reference evidence="1 2" key="1">
    <citation type="submission" date="2020-02" db="EMBL/GenBank/DDBJ databases">
        <authorList>
            <person name="Li G."/>
        </authorList>
    </citation>
    <scope>NUCLEOTIDE SEQUENCE [LARGE SCALE GENOMIC DNA]</scope>
    <source>
        <strain evidence="1 2">DSM 102029</strain>
    </source>
</reference>
<accession>A0A6P1YHD7</accession>
<dbReference type="GO" id="GO:0016740">
    <property type="term" value="F:transferase activity"/>
    <property type="evidence" value="ECO:0007669"/>
    <property type="project" value="UniProtKB-KW"/>
</dbReference>
<name>A0A6P1YHD7_9HYPH</name>
<sequence>MDAFAVRPYRAEEARAWNDFVAQSRNGTFLFDRAYMDYHADRFPDASLIITEGERIVALLPATRRGERLASHDGLTYGGLLVGPKANAATVLGAFAAVCDHCRDIGVTTLFYKAVPFIYHRRPAQDDLYALFRHEARLVRRELLPVIEPGEIRPNERRRSYIRRAGAAHPGAVGRSQNWGGFWDVLGERLADRHGVRPVHSLDEMRLLAGRFPDAIQLIAAEVEGRVEAGIVTYETPCVLHIQYIASTPAGDEAHQLDAVIHHAQLQAQRAGKWLSFGISTTEGGRVLNEGLTFYKESFGARTIMQDSYEVSL</sequence>
<dbReference type="Proteomes" id="UP000464751">
    <property type="component" value="Chromosome"/>
</dbReference>
<dbReference type="AlphaFoldDB" id="A0A6P1YHD7"/>